<evidence type="ECO:0000256" key="3">
    <source>
        <dbReference type="ARBA" id="ARBA00022692"/>
    </source>
</evidence>
<accession>A0A4Y6I616</accession>
<dbReference type="InterPro" id="IPR001901">
    <property type="entry name" value="Translocase_SecE/Sec61-g"/>
</dbReference>
<dbReference type="GO" id="GO:0016020">
    <property type="term" value="C:membrane"/>
    <property type="evidence" value="ECO:0007669"/>
    <property type="project" value="UniProtKB-SubCell"/>
</dbReference>
<dbReference type="Pfam" id="PF00584">
    <property type="entry name" value="SecE"/>
    <property type="match status" value="1"/>
</dbReference>
<evidence type="ECO:0000256" key="7">
    <source>
        <dbReference type="ARBA" id="ARBA00023136"/>
    </source>
</evidence>
<evidence type="ECO:0000313" key="9">
    <source>
        <dbReference type="EMBL" id="QDF64791.1"/>
    </source>
</evidence>
<dbReference type="GO" id="GO:0006605">
    <property type="term" value="P:protein targeting"/>
    <property type="evidence" value="ECO:0007669"/>
    <property type="project" value="InterPro"/>
</dbReference>
<comment type="subcellular location">
    <subcellularLocation>
        <location evidence="1">Membrane</location>
    </subcellularLocation>
</comment>
<dbReference type="GO" id="GO:0008320">
    <property type="term" value="F:protein transmembrane transporter activity"/>
    <property type="evidence" value="ECO:0007669"/>
    <property type="project" value="InterPro"/>
</dbReference>
<dbReference type="EMBL" id="CP041147">
    <property type="protein sequence ID" value="QDF64791.1"/>
    <property type="molecule type" value="Genomic_DNA"/>
</dbReference>
<dbReference type="NCBIfam" id="TIGR00964">
    <property type="entry name" value="secE_bact"/>
    <property type="match status" value="1"/>
</dbReference>
<dbReference type="Gene3D" id="1.20.5.1030">
    <property type="entry name" value="Preprotein translocase secy subunit"/>
    <property type="match status" value="1"/>
</dbReference>
<organism evidence="9 10">
    <name type="scientific">Mycoplasma nasistruthionis</name>
    <dbReference type="NCBI Taxonomy" id="353852"/>
    <lineage>
        <taxon>Bacteria</taxon>
        <taxon>Bacillati</taxon>
        <taxon>Mycoplasmatota</taxon>
        <taxon>Mollicutes</taxon>
        <taxon>Mycoplasmataceae</taxon>
        <taxon>Mycoplasma</taxon>
    </lineage>
</organism>
<dbReference type="InterPro" id="IPR005807">
    <property type="entry name" value="SecE_bac"/>
</dbReference>
<evidence type="ECO:0000313" key="10">
    <source>
        <dbReference type="Proteomes" id="UP000315201"/>
    </source>
</evidence>
<keyword evidence="7 8" id="KW-0472">Membrane</keyword>
<keyword evidence="6" id="KW-0811">Translocation</keyword>
<keyword evidence="10" id="KW-1185">Reference proteome</keyword>
<dbReference type="Proteomes" id="UP000315201">
    <property type="component" value="Chromosome"/>
</dbReference>
<name>A0A4Y6I616_9MOLU</name>
<keyword evidence="2" id="KW-0813">Transport</keyword>
<dbReference type="RefSeq" id="WP_208664852.1">
    <property type="nucleotide sequence ID" value="NZ_CP041147.1"/>
</dbReference>
<keyword evidence="4" id="KW-0653">Protein transport</keyword>
<evidence type="ECO:0000256" key="8">
    <source>
        <dbReference type="SAM" id="Phobius"/>
    </source>
</evidence>
<evidence type="ECO:0000256" key="1">
    <source>
        <dbReference type="ARBA" id="ARBA00004370"/>
    </source>
</evidence>
<gene>
    <name evidence="9" type="primary">secE</name>
    <name evidence="9" type="ORF">FIV53_00465</name>
</gene>
<dbReference type="InterPro" id="IPR038379">
    <property type="entry name" value="SecE_sf"/>
</dbReference>
<evidence type="ECO:0000256" key="2">
    <source>
        <dbReference type="ARBA" id="ARBA00022448"/>
    </source>
</evidence>
<keyword evidence="3 8" id="KW-0812">Transmembrane</keyword>
<reference evidence="9 10" key="1">
    <citation type="submission" date="2019-06" db="EMBL/GenBank/DDBJ databases">
        <title>Mycoplasma nasistruthionis sp. nov. str Ms03.</title>
        <authorList>
            <person name="Botes A."/>
        </authorList>
    </citation>
    <scope>NUCLEOTIDE SEQUENCE [LARGE SCALE GENOMIC DNA]</scope>
    <source>
        <strain evidence="9 10">Ms03</strain>
    </source>
</reference>
<keyword evidence="5 8" id="KW-1133">Transmembrane helix</keyword>
<sequence length="80" mass="9525">MSDNKQVTASKPSIFNRFKNRKKIYFARKVAKDIKRVRWPDAKTNWYNMLKIIIFTSLFALFVYAVTIGFTSLWKLIQAF</sequence>
<dbReference type="AlphaFoldDB" id="A0A4Y6I616"/>
<evidence type="ECO:0000256" key="6">
    <source>
        <dbReference type="ARBA" id="ARBA00023010"/>
    </source>
</evidence>
<proteinExistence type="predicted"/>
<dbReference type="GO" id="GO:0006886">
    <property type="term" value="P:intracellular protein transport"/>
    <property type="evidence" value="ECO:0007669"/>
    <property type="project" value="InterPro"/>
</dbReference>
<evidence type="ECO:0000256" key="5">
    <source>
        <dbReference type="ARBA" id="ARBA00022989"/>
    </source>
</evidence>
<feature type="transmembrane region" description="Helical" evidence="8">
    <location>
        <begin position="52"/>
        <end position="74"/>
    </location>
</feature>
<protein>
    <submittedName>
        <fullName evidence="9">Preprotein translocase subunit SecE</fullName>
    </submittedName>
</protein>
<dbReference type="GO" id="GO:0009306">
    <property type="term" value="P:protein secretion"/>
    <property type="evidence" value="ECO:0007669"/>
    <property type="project" value="InterPro"/>
</dbReference>
<evidence type="ECO:0000256" key="4">
    <source>
        <dbReference type="ARBA" id="ARBA00022927"/>
    </source>
</evidence>